<keyword evidence="2" id="KW-0812">Transmembrane</keyword>
<name>A0A8D3XZJ3_9GAMM</name>
<evidence type="ECO:0000256" key="1">
    <source>
        <dbReference type="ARBA" id="ARBA00022481"/>
    </source>
</evidence>
<organism evidence="3 5">
    <name type="scientific">Stutzerimonas balearica DSM 6083</name>
    <dbReference type="NCBI Taxonomy" id="1123016"/>
    <lineage>
        <taxon>Bacteria</taxon>
        <taxon>Pseudomonadati</taxon>
        <taxon>Pseudomonadota</taxon>
        <taxon>Gammaproteobacteria</taxon>
        <taxon>Pseudomonadales</taxon>
        <taxon>Pseudomonadaceae</taxon>
        <taxon>Stutzerimonas</taxon>
    </lineage>
</organism>
<evidence type="ECO:0000256" key="2">
    <source>
        <dbReference type="SAM" id="Phobius"/>
    </source>
</evidence>
<dbReference type="PANTHER" id="PTHR30093:SF47">
    <property type="entry name" value="TYPE IV PILUS NON-CORE MINOR PILIN PILE"/>
    <property type="match status" value="1"/>
</dbReference>
<dbReference type="GO" id="GO:0043683">
    <property type="term" value="P:type IV pilus assembly"/>
    <property type="evidence" value="ECO:0007669"/>
    <property type="project" value="InterPro"/>
</dbReference>
<dbReference type="InterPro" id="IPR012902">
    <property type="entry name" value="N_methyl_site"/>
</dbReference>
<evidence type="ECO:0000313" key="5">
    <source>
        <dbReference type="Proteomes" id="UP000031271"/>
    </source>
</evidence>
<dbReference type="SUPFAM" id="SSF54523">
    <property type="entry name" value="Pili subunits"/>
    <property type="match status" value="1"/>
</dbReference>
<dbReference type="Proteomes" id="UP000182276">
    <property type="component" value="Unassembled WGS sequence"/>
</dbReference>
<dbReference type="Pfam" id="PF16732">
    <property type="entry name" value="ComP_DUS"/>
    <property type="match status" value="1"/>
</dbReference>
<keyword evidence="1" id="KW-0488">Methylation</keyword>
<evidence type="ECO:0000313" key="3">
    <source>
        <dbReference type="EMBL" id="AJE14264.1"/>
    </source>
</evidence>
<keyword evidence="2" id="KW-0472">Membrane</keyword>
<evidence type="ECO:0000313" key="6">
    <source>
        <dbReference type="Proteomes" id="UP000182276"/>
    </source>
</evidence>
<keyword evidence="6" id="KW-1185">Reference proteome</keyword>
<dbReference type="RefSeq" id="WP_043218688.1">
    <property type="nucleotide sequence ID" value="NZ_CP007511.1"/>
</dbReference>
<dbReference type="PRINTS" id="PR00813">
    <property type="entry name" value="BCTERIALGSPG"/>
</dbReference>
<dbReference type="GO" id="GO:0015627">
    <property type="term" value="C:type II protein secretion system complex"/>
    <property type="evidence" value="ECO:0007669"/>
    <property type="project" value="InterPro"/>
</dbReference>
<reference evidence="3 5" key="3">
    <citation type="journal article" name="Genome Announc.">
        <title>Complete Genome Sequence of Pseudomonas balearica DSM 6083T.</title>
        <authorList>
            <person name="Bennasar-Figueras A."/>
            <person name="Salva-Serra F."/>
            <person name="Jaen-Luchoro D."/>
            <person name="Segui C."/>
            <person name="Aliaga F."/>
            <person name="Busquets A."/>
            <person name="Gomila M."/>
            <person name="Moore E.R."/>
            <person name="Lalucat J."/>
        </authorList>
    </citation>
    <scope>NUCLEOTIDE SEQUENCE [LARGE SCALE GENOMIC DNA]</scope>
    <source>
        <strain evidence="5">DSM 6083</strain>
        <strain evidence="3">DSM6083</strain>
    </source>
</reference>
<dbReference type="Pfam" id="PF07963">
    <property type="entry name" value="N_methyl"/>
    <property type="match status" value="1"/>
</dbReference>
<reference evidence="5" key="1">
    <citation type="submission" date="2014-03" db="EMBL/GenBank/DDBJ databases">
        <title>Complete genome of Pseudomonas balearica DSM 6083T, a sewage water isolate from an enrichment with 2-methylnaphthalene.</title>
        <authorList>
            <person name="Salva-Serra F."/>
            <person name="Jaen-Luchoro D."/>
            <person name="Busquets A."/>
            <person name="Pena A."/>
            <person name="Gomila M."/>
            <person name="Bosch R."/>
            <person name="Nogales B."/>
            <person name="Garcia-Valdes E."/>
            <person name="Lalucat J."/>
            <person name="Bennasar A."/>
        </authorList>
    </citation>
    <scope>NUCLEOTIDE SEQUENCE [LARGE SCALE GENOMIC DNA]</scope>
    <source>
        <strain evidence="5">DSM 6083</strain>
    </source>
</reference>
<dbReference type="Gene3D" id="3.30.700.10">
    <property type="entry name" value="Glycoprotein, Type 4 Pilin"/>
    <property type="match status" value="1"/>
</dbReference>
<dbReference type="AlphaFoldDB" id="A0A8D3XZJ3"/>
<reference evidence="4 6" key="2">
    <citation type="submission" date="2016-10" db="EMBL/GenBank/DDBJ databases">
        <authorList>
            <person name="Varghese N."/>
            <person name="Submissions S."/>
        </authorList>
    </citation>
    <scope>NUCLEOTIDE SEQUENCE [LARGE SCALE GENOMIC DNA]</scope>
    <source>
        <strain evidence="4 6">DSM 6083</strain>
    </source>
</reference>
<sequence length="138" mass="14606">MKRQQGFTLIELMVVVAIVGILAAIAYPSYTESVRKSKRAEAKAALLNGAQALERYYSANNSYVDSGGDAPEVFQINVPDSGAANYQIGAVAATATTFTLRATRTGSMASDACGDFEITQAGERGLNDNDGKDVADCW</sequence>
<dbReference type="EMBL" id="CP007511">
    <property type="protein sequence ID" value="AJE14264.1"/>
    <property type="molecule type" value="Genomic_DNA"/>
</dbReference>
<evidence type="ECO:0000313" key="4">
    <source>
        <dbReference type="EMBL" id="SDM68026.1"/>
    </source>
</evidence>
<dbReference type="EMBL" id="FNHO01000007">
    <property type="protein sequence ID" value="SDM68026.1"/>
    <property type="molecule type" value="Genomic_DNA"/>
</dbReference>
<dbReference type="KEGG" id="pbm:CL52_04145"/>
<protein>
    <submittedName>
        <fullName evidence="3">Fimbrial protein</fullName>
    </submittedName>
    <submittedName>
        <fullName evidence="4">Type IV pilus assembly protein PilE</fullName>
    </submittedName>
</protein>
<dbReference type="GO" id="GO:0015628">
    <property type="term" value="P:protein secretion by the type II secretion system"/>
    <property type="evidence" value="ECO:0007669"/>
    <property type="project" value="InterPro"/>
</dbReference>
<dbReference type="PROSITE" id="PS00409">
    <property type="entry name" value="PROKAR_NTER_METHYL"/>
    <property type="match status" value="1"/>
</dbReference>
<dbReference type="PANTHER" id="PTHR30093">
    <property type="entry name" value="GENERAL SECRETION PATHWAY PROTEIN G"/>
    <property type="match status" value="1"/>
</dbReference>
<dbReference type="GeneID" id="77259106"/>
<proteinExistence type="predicted"/>
<feature type="transmembrane region" description="Helical" evidence="2">
    <location>
        <begin position="12"/>
        <end position="30"/>
    </location>
</feature>
<dbReference type="Proteomes" id="UP000031271">
    <property type="component" value="Chromosome"/>
</dbReference>
<accession>A0A8D3XZJ3</accession>
<keyword evidence="2" id="KW-1133">Transmembrane helix</keyword>
<dbReference type="InterPro" id="IPR000983">
    <property type="entry name" value="Bac_GSPG_pilin"/>
</dbReference>
<dbReference type="NCBIfam" id="TIGR02532">
    <property type="entry name" value="IV_pilin_GFxxxE"/>
    <property type="match status" value="1"/>
</dbReference>
<dbReference type="InterPro" id="IPR031982">
    <property type="entry name" value="PilE-like"/>
</dbReference>
<gene>
    <name evidence="3" type="ORF">CL52_04145</name>
    <name evidence="4" type="ORF">SAMN05660875_107132</name>
</gene>
<dbReference type="InterPro" id="IPR045584">
    <property type="entry name" value="Pilin-like"/>
</dbReference>